<name>A0AAV4BCR6_9GAST</name>
<feature type="region of interest" description="Disordered" evidence="1">
    <location>
        <begin position="64"/>
        <end position="85"/>
    </location>
</feature>
<reference evidence="2 3" key="1">
    <citation type="journal article" date="2021" name="Elife">
        <title>Chloroplast acquisition without the gene transfer in kleptoplastic sea slugs, Plakobranchus ocellatus.</title>
        <authorList>
            <person name="Maeda T."/>
            <person name="Takahashi S."/>
            <person name="Yoshida T."/>
            <person name="Shimamura S."/>
            <person name="Takaki Y."/>
            <person name="Nagai Y."/>
            <person name="Toyoda A."/>
            <person name="Suzuki Y."/>
            <person name="Arimoto A."/>
            <person name="Ishii H."/>
            <person name="Satoh N."/>
            <person name="Nishiyama T."/>
            <person name="Hasebe M."/>
            <person name="Maruyama T."/>
            <person name="Minagawa J."/>
            <person name="Obokata J."/>
            <person name="Shigenobu S."/>
        </authorList>
    </citation>
    <scope>NUCLEOTIDE SEQUENCE [LARGE SCALE GENOMIC DNA]</scope>
</reference>
<sequence length="85" mass="9493">MLFVKAYSRVRQTTTNMEPLSTDDDTAAEVDVAPQNSPSLFYLKASGLRAETEIVLDILTKDESSPKNCENANKRLKKSFPQKQA</sequence>
<evidence type="ECO:0000256" key="1">
    <source>
        <dbReference type="SAM" id="MobiDB-lite"/>
    </source>
</evidence>
<feature type="compositionally biased region" description="Basic residues" evidence="1">
    <location>
        <begin position="74"/>
        <end position="85"/>
    </location>
</feature>
<dbReference type="Proteomes" id="UP000735302">
    <property type="component" value="Unassembled WGS sequence"/>
</dbReference>
<organism evidence="2 3">
    <name type="scientific">Plakobranchus ocellatus</name>
    <dbReference type="NCBI Taxonomy" id="259542"/>
    <lineage>
        <taxon>Eukaryota</taxon>
        <taxon>Metazoa</taxon>
        <taxon>Spiralia</taxon>
        <taxon>Lophotrochozoa</taxon>
        <taxon>Mollusca</taxon>
        <taxon>Gastropoda</taxon>
        <taxon>Heterobranchia</taxon>
        <taxon>Euthyneura</taxon>
        <taxon>Panpulmonata</taxon>
        <taxon>Sacoglossa</taxon>
        <taxon>Placobranchoidea</taxon>
        <taxon>Plakobranchidae</taxon>
        <taxon>Plakobranchus</taxon>
    </lineage>
</organism>
<evidence type="ECO:0000313" key="2">
    <source>
        <dbReference type="EMBL" id="GFO16977.1"/>
    </source>
</evidence>
<proteinExistence type="predicted"/>
<comment type="caution">
    <text evidence="2">The sequence shown here is derived from an EMBL/GenBank/DDBJ whole genome shotgun (WGS) entry which is preliminary data.</text>
</comment>
<dbReference type="AlphaFoldDB" id="A0AAV4BCR6"/>
<dbReference type="EMBL" id="BLXT01004727">
    <property type="protein sequence ID" value="GFO16977.1"/>
    <property type="molecule type" value="Genomic_DNA"/>
</dbReference>
<gene>
    <name evidence="2" type="ORF">PoB_004348200</name>
</gene>
<keyword evidence="3" id="KW-1185">Reference proteome</keyword>
<accession>A0AAV4BCR6</accession>
<protein>
    <submittedName>
        <fullName evidence="2">Uncharacterized protein</fullName>
    </submittedName>
</protein>
<evidence type="ECO:0000313" key="3">
    <source>
        <dbReference type="Proteomes" id="UP000735302"/>
    </source>
</evidence>